<evidence type="ECO:0000313" key="2">
    <source>
        <dbReference type="EMBL" id="BDU73391.1"/>
    </source>
</evidence>
<dbReference type="RefSeq" id="WP_316412043.1">
    <property type="nucleotide sequence ID" value="NZ_AP027080.1"/>
</dbReference>
<dbReference type="KEGG" id="msil:METEAL_25650"/>
<feature type="transmembrane region" description="Helical" evidence="1">
    <location>
        <begin position="169"/>
        <end position="195"/>
    </location>
</feature>
<accession>A0AA48GI70</accession>
<organism evidence="2 3">
    <name type="scientific">Mesoterricola silvestris</name>
    <dbReference type="NCBI Taxonomy" id="2927979"/>
    <lineage>
        <taxon>Bacteria</taxon>
        <taxon>Pseudomonadati</taxon>
        <taxon>Acidobacteriota</taxon>
        <taxon>Holophagae</taxon>
        <taxon>Holophagales</taxon>
        <taxon>Holophagaceae</taxon>
        <taxon>Mesoterricola</taxon>
    </lineage>
</organism>
<evidence type="ECO:0000313" key="3">
    <source>
        <dbReference type="Proteomes" id="UP001238179"/>
    </source>
</evidence>
<feature type="transmembrane region" description="Helical" evidence="1">
    <location>
        <begin position="216"/>
        <end position="238"/>
    </location>
</feature>
<keyword evidence="3" id="KW-1185">Reference proteome</keyword>
<gene>
    <name evidence="2" type="ORF">METEAL_25650</name>
</gene>
<protein>
    <submittedName>
        <fullName evidence="2">ABC transporter permease protein</fullName>
    </submittedName>
</protein>
<evidence type="ECO:0000256" key="1">
    <source>
        <dbReference type="SAM" id="Phobius"/>
    </source>
</evidence>
<dbReference type="AlphaFoldDB" id="A0AA48GI70"/>
<keyword evidence="1" id="KW-0812">Transmembrane</keyword>
<dbReference type="PANTHER" id="PTHR30188">
    <property type="entry name" value="ABC TRANSPORTER PERMEASE PROTEIN-RELATED"/>
    <property type="match status" value="1"/>
</dbReference>
<name>A0AA48GI70_9BACT</name>
<reference evidence="3" key="1">
    <citation type="journal article" date="2023" name="Int. J. Syst. Evol. Microbiol.">
        <title>Mesoterricola silvestris gen. nov., sp. nov., Mesoterricola sediminis sp. nov., Geothrix oryzae sp. nov., Geothrix edaphica sp. nov., Geothrix rubra sp. nov., and Geothrix limicola sp. nov., six novel members of Acidobacteriota isolated from soils.</title>
        <authorList>
            <person name="Itoh H."/>
            <person name="Sugisawa Y."/>
            <person name="Mise K."/>
            <person name="Xu Z."/>
            <person name="Kuniyasu M."/>
            <person name="Ushijima N."/>
            <person name="Kawano K."/>
            <person name="Kobayashi E."/>
            <person name="Shiratori Y."/>
            <person name="Masuda Y."/>
            <person name="Senoo K."/>
        </authorList>
    </citation>
    <scope>NUCLEOTIDE SEQUENCE [LARGE SCALE GENOMIC DNA]</scope>
    <source>
        <strain evidence="3">W79</strain>
    </source>
</reference>
<dbReference type="GO" id="GO:0043190">
    <property type="term" value="C:ATP-binding cassette (ABC) transporter complex"/>
    <property type="evidence" value="ECO:0007669"/>
    <property type="project" value="InterPro"/>
</dbReference>
<dbReference type="EMBL" id="AP027080">
    <property type="protein sequence ID" value="BDU73391.1"/>
    <property type="molecule type" value="Genomic_DNA"/>
</dbReference>
<keyword evidence="1" id="KW-1133">Transmembrane helix</keyword>
<dbReference type="GO" id="GO:0005548">
    <property type="term" value="F:phospholipid transporter activity"/>
    <property type="evidence" value="ECO:0007669"/>
    <property type="project" value="TreeGrafter"/>
</dbReference>
<proteinExistence type="predicted"/>
<keyword evidence="1" id="KW-0472">Membrane</keyword>
<dbReference type="Proteomes" id="UP001238179">
    <property type="component" value="Chromosome"/>
</dbReference>
<dbReference type="Pfam" id="PF02405">
    <property type="entry name" value="MlaE"/>
    <property type="match status" value="1"/>
</dbReference>
<feature type="transmembrane region" description="Helical" evidence="1">
    <location>
        <begin position="29"/>
        <end position="47"/>
    </location>
</feature>
<dbReference type="InterPro" id="IPR030802">
    <property type="entry name" value="Permease_MalE"/>
</dbReference>
<dbReference type="PANTHER" id="PTHR30188:SF4">
    <property type="entry name" value="PROTEIN TRIGALACTOSYLDIACYLGLYCEROL 1, CHLOROPLASTIC"/>
    <property type="match status" value="1"/>
</dbReference>
<feature type="transmembrane region" description="Helical" evidence="1">
    <location>
        <begin position="68"/>
        <end position="92"/>
    </location>
</feature>
<sequence length="275" mass="28982">MESPGPASRLSALPGKAARGLGARVRSSFAQVGSLAWLFLAGVKGILRLRGEQVRVVLEVTRTQIRFTALDALPLCTLAALLIGGITLLQVFGQLSGFGMENYICQILAQLVIRELGPLLVGIVVISRSGTAIATEMASRQLSGEIDALYLNGVDPVQYLLAPRLLGGIISLFALIIYFDTVALLGGFLVAWLRLPLSFSAFADALVRAVGPREMAATLCKALVFGTAIPLLCTSYGLRVRVSTTEIPQAVTKAAVGSLAILLLAGAFLSVLIYA</sequence>
<feature type="transmembrane region" description="Helical" evidence="1">
    <location>
        <begin position="250"/>
        <end position="274"/>
    </location>
</feature>